<dbReference type="InterPro" id="IPR008030">
    <property type="entry name" value="NmrA-like"/>
</dbReference>
<gene>
    <name evidence="4" type="ORF">BJF96_g6631</name>
</gene>
<name>A0AA45AKC2_VERDA</name>
<organism evidence="4 5">
    <name type="scientific">Verticillium dahliae</name>
    <name type="common">Verticillium wilt</name>
    <dbReference type="NCBI Taxonomy" id="27337"/>
    <lineage>
        <taxon>Eukaryota</taxon>
        <taxon>Fungi</taxon>
        <taxon>Dikarya</taxon>
        <taxon>Ascomycota</taxon>
        <taxon>Pezizomycotina</taxon>
        <taxon>Sordariomycetes</taxon>
        <taxon>Hypocreomycetidae</taxon>
        <taxon>Glomerellales</taxon>
        <taxon>Plectosphaerellaceae</taxon>
        <taxon>Verticillium</taxon>
    </lineage>
</organism>
<dbReference type="PANTHER" id="PTHR42748">
    <property type="entry name" value="NITROGEN METABOLITE REPRESSION PROTEIN NMRA FAMILY MEMBER"/>
    <property type="match status" value="1"/>
</dbReference>
<evidence type="ECO:0000313" key="5">
    <source>
        <dbReference type="Proteomes" id="UP000236305"/>
    </source>
</evidence>
<dbReference type="SUPFAM" id="SSF51735">
    <property type="entry name" value="NAD(P)-binding Rossmann-fold domains"/>
    <property type="match status" value="1"/>
</dbReference>
<reference evidence="4 5" key="1">
    <citation type="submission" date="2017-12" db="EMBL/GenBank/DDBJ databases">
        <title>Comparative genomics yields insights into virulence evolution of Verticillium dahliae.</title>
        <authorList>
            <person name="Fan R."/>
            <person name="Armitage A.D."/>
            <person name="Cascant-Lopez E."/>
            <person name="Sobczyk M."/>
            <person name="Cockerton H.M."/>
            <person name="Harrison R.J."/>
        </authorList>
    </citation>
    <scope>NUCLEOTIDE SEQUENCE [LARGE SCALE GENOMIC DNA]</scope>
    <source>
        <strain evidence="4 5">12008</strain>
    </source>
</reference>
<dbReference type="PANTHER" id="PTHR42748:SF7">
    <property type="entry name" value="NMRA LIKE REDOX SENSOR 1-RELATED"/>
    <property type="match status" value="1"/>
</dbReference>
<comment type="similarity">
    <text evidence="1">Belongs to the NmrA-type oxidoreductase family.</text>
</comment>
<dbReference type="Gene3D" id="3.40.50.720">
    <property type="entry name" value="NAD(P)-binding Rossmann-like Domain"/>
    <property type="match status" value="1"/>
</dbReference>
<dbReference type="InterPro" id="IPR051164">
    <property type="entry name" value="NmrA-like_oxidored"/>
</dbReference>
<dbReference type="AlphaFoldDB" id="A0AA45AKC2"/>
<evidence type="ECO:0000259" key="3">
    <source>
        <dbReference type="Pfam" id="PF05368"/>
    </source>
</evidence>
<dbReference type="Proteomes" id="UP000236305">
    <property type="component" value="Unassembled WGS sequence"/>
</dbReference>
<dbReference type="InterPro" id="IPR036291">
    <property type="entry name" value="NAD(P)-bd_dom_sf"/>
</dbReference>
<evidence type="ECO:0000256" key="2">
    <source>
        <dbReference type="ARBA" id="ARBA00022857"/>
    </source>
</evidence>
<proteinExistence type="inferred from homology"/>
<evidence type="ECO:0000256" key="1">
    <source>
        <dbReference type="ARBA" id="ARBA00006328"/>
    </source>
</evidence>
<feature type="domain" description="NmrA-like" evidence="3">
    <location>
        <begin position="34"/>
        <end position="301"/>
    </location>
</feature>
<dbReference type="GO" id="GO:0005634">
    <property type="term" value="C:nucleus"/>
    <property type="evidence" value="ECO:0007669"/>
    <property type="project" value="TreeGrafter"/>
</dbReference>
<evidence type="ECO:0000313" key="4">
    <source>
        <dbReference type="EMBL" id="PNH30203.1"/>
    </source>
</evidence>
<keyword evidence="2" id="KW-0521">NADP</keyword>
<accession>A0AA45AKC2</accession>
<protein>
    <recommendedName>
        <fullName evidence="3">NmrA-like domain-containing protein</fullName>
    </recommendedName>
</protein>
<dbReference type="EMBL" id="MPSH01000022">
    <property type="protein sequence ID" value="PNH30203.1"/>
    <property type="molecule type" value="Genomic_DNA"/>
</dbReference>
<sequence>METLVLEGTDMVGQRASASATAFLSMRDPHLWRTGKQGGAVINTLVTDNADFDILAVTRNPSSASAQRVTSKSSRIKLVEGDLADPSLVLKTAQAISGAPIWGVFSVQVGIGAGAGDEQRQGQGLVDASLAAGVSFFVYTSVDRHGDRSATNPTDVPHFIHKQAIEKHLMARAAGTPMAWTILRPVAFMENLTDDFFGRVFPTAWRRGAGGARLQLVAVSDIGVFAARAFAQPEAWAGRAVSLAGANPTLDEFAAIFKRSAGRDLPYANGILVSIIRWLMNDFGSMFRWFADEGYDADIEALRKIPPP</sequence>
<dbReference type="Gene3D" id="3.90.25.10">
    <property type="entry name" value="UDP-galactose 4-epimerase, domain 1"/>
    <property type="match status" value="1"/>
</dbReference>
<dbReference type="Pfam" id="PF05368">
    <property type="entry name" value="NmrA"/>
    <property type="match status" value="1"/>
</dbReference>
<comment type="caution">
    <text evidence="4">The sequence shown here is derived from an EMBL/GenBank/DDBJ whole genome shotgun (WGS) entry which is preliminary data.</text>
</comment>
<dbReference type="OMA" id="VYPIMAM"/>